<protein>
    <submittedName>
        <fullName evidence="1">Uncharacterized protein</fullName>
    </submittedName>
</protein>
<name>A0A645DMC5_9ZZZZ</name>
<accession>A0A645DMC5</accession>
<reference evidence="1" key="1">
    <citation type="submission" date="2019-08" db="EMBL/GenBank/DDBJ databases">
        <authorList>
            <person name="Kucharzyk K."/>
            <person name="Murdoch R.W."/>
            <person name="Higgins S."/>
            <person name="Loffler F."/>
        </authorList>
    </citation>
    <scope>NUCLEOTIDE SEQUENCE</scope>
</reference>
<comment type="caution">
    <text evidence="1">The sequence shown here is derived from an EMBL/GenBank/DDBJ whole genome shotgun (WGS) entry which is preliminary data.</text>
</comment>
<dbReference type="AlphaFoldDB" id="A0A645DMC5"/>
<dbReference type="EMBL" id="VSSQ01037814">
    <property type="protein sequence ID" value="MPM90600.1"/>
    <property type="molecule type" value="Genomic_DNA"/>
</dbReference>
<sequence length="81" mass="9229">MNDMRIILYLPVKIEFYFVCVSAQVVPGQINQHHVFGIFFRVAFEAFGSFRVLLKVPCSLSRSGNRVYADGFTLDLTMCFG</sequence>
<organism evidence="1">
    <name type="scientific">bioreactor metagenome</name>
    <dbReference type="NCBI Taxonomy" id="1076179"/>
    <lineage>
        <taxon>unclassified sequences</taxon>
        <taxon>metagenomes</taxon>
        <taxon>ecological metagenomes</taxon>
    </lineage>
</organism>
<evidence type="ECO:0000313" key="1">
    <source>
        <dbReference type="EMBL" id="MPM90600.1"/>
    </source>
</evidence>
<proteinExistence type="predicted"/>
<gene>
    <name evidence="1" type="ORF">SDC9_137721</name>
</gene>